<name>A0A238ZXM2_9ACTN</name>
<evidence type="ECO:0000256" key="1">
    <source>
        <dbReference type="SAM" id="MobiDB-lite"/>
    </source>
</evidence>
<proteinExistence type="predicted"/>
<organism evidence="2 3">
    <name type="scientific">Actinoplanes regularis</name>
    <dbReference type="NCBI Taxonomy" id="52697"/>
    <lineage>
        <taxon>Bacteria</taxon>
        <taxon>Bacillati</taxon>
        <taxon>Actinomycetota</taxon>
        <taxon>Actinomycetes</taxon>
        <taxon>Micromonosporales</taxon>
        <taxon>Micromonosporaceae</taxon>
        <taxon>Actinoplanes</taxon>
    </lineage>
</organism>
<dbReference type="RefSeq" id="WP_089294547.1">
    <property type="nucleotide sequence ID" value="NZ_BOMU01000087.1"/>
</dbReference>
<dbReference type="AlphaFoldDB" id="A0A238ZXM2"/>
<feature type="region of interest" description="Disordered" evidence="1">
    <location>
        <begin position="29"/>
        <end position="60"/>
    </location>
</feature>
<feature type="compositionally biased region" description="Low complexity" evidence="1">
    <location>
        <begin position="38"/>
        <end position="57"/>
    </location>
</feature>
<reference evidence="2 3" key="1">
    <citation type="submission" date="2017-06" db="EMBL/GenBank/DDBJ databases">
        <authorList>
            <person name="Kim H.J."/>
            <person name="Triplett B.A."/>
        </authorList>
    </citation>
    <scope>NUCLEOTIDE SEQUENCE [LARGE SCALE GENOMIC DNA]</scope>
    <source>
        <strain evidence="2 3">DSM 43151</strain>
    </source>
</reference>
<protein>
    <recommendedName>
        <fullName evidence="4">Heavy-metal-associated domain-containing protein</fullName>
    </recommendedName>
</protein>
<dbReference type="EMBL" id="FZNR01000006">
    <property type="protein sequence ID" value="SNR87638.1"/>
    <property type="molecule type" value="Genomic_DNA"/>
</dbReference>
<sequence length="295" mass="30997">MKTSVRLTAYAMGLVVVFGGAAGAGRLFGPDQAPTAPPAHTGTHTSAAAEHSGHAGSPLPAGLQITQAGYTLSPLTTQLTAGRAQTFAFRILGPDGKPVTQYTAASGTELHLIVVRRDLTGYQHLHPVRAADGTWSAPLTVRDPGQYRVFADFTPRARTESFVLGADVAAAGDYQPRLLPKPTWEARVDGYTVTRAGEPQSGAAAWMTVSVSRDGQPVTLEPYLGSFGHLVALRQGDLAYLHLHPQAGTTAGPDITVDAEVPSAGAYRLYLEFKHGGKVHLAEFTATTGSGHTHN</sequence>
<evidence type="ECO:0000313" key="3">
    <source>
        <dbReference type="Proteomes" id="UP000198415"/>
    </source>
</evidence>
<evidence type="ECO:0008006" key="4">
    <source>
        <dbReference type="Google" id="ProtNLM"/>
    </source>
</evidence>
<evidence type="ECO:0000313" key="2">
    <source>
        <dbReference type="EMBL" id="SNR87638.1"/>
    </source>
</evidence>
<dbReference type="OrthoDB" id="128043at2"/>
<keyword evidence="3" id="KW-1185">Reference proteome</keyword>
<gene>
    <name evidence="2" type="ORF">SAMN06264365_106362</name>
</gene>
<dbReference type="Proteomes" id="UP000198415">
    <property type="component" value="Unassembled WGS sequence"/>
</dbReference>
<accession>A0A238ZXM2</accession>